<dbReference type="Proteomes" id="UP000004816">
    <property type="component" value="Unassembled WGS sequence"/>
</dbReference>
<dbReference type="Pfam" id="PF00440">
    <property type="entry name" value="TetR_N"/>
    <property type="match status" value="1"/>
</dbReference>
<dbReference type="STRING" id="679197.HMPREF9336_04365"/>
<evidence type="ECO:0000313" key="7">
    <source>
        <dbReference type="Proteomes" id="UP000004816"/>
    </source>
</evidence>
<organism evidence="6 7">
    <name type="scientific">Segniliparus rugosus (strain ATCC BAA-974 / DSM 45345 / CCUG 50838 / CIP 108380 / JCM 13579 / CDC 945)</name>
    <dbReference type="NCBI Taxonomy" id="679197"/>
    <lineage>
        <taxon>Bacteria</taxon>
        <taxon>Bacillati</taxon>
        <taxon>Actinomycetota</taxon>
        <taxon>Actinomycetes</taxon>
        <taxon>Mycobacteriales</taxon>
        <taxon>Segniliparaceae</taxon>
        <taxon>Segniliparus</taxon>
    </lineage>
</organism>
<dbReference type="PROSITE" id="PS50977">
    <property type="entry name" value="HTH_TETR_2"/>
    <property type="match status" value="1"/>
</dbReference>
<evidence type="ECO:0000256" key="1">
    <source>
        <dbReference type="ARBA" id="ARBA00023015"/>
    </source>
</evidence>
<gene>
    <name evidence="6" type="ORF">HMPREF9336_04365</name>
</gene>
<comment type="caution">
    <text evidence="6">The sequence shown here is derived from an EMBL/GenBank/DDBJ whole genome shotgun (WGS) entry which is preliminary data.</text>
</comment>
<dbReference type="EMBL" id="ACZI02000003">
    <property type="protein sequence ID" value="ERG69221.1"/>
    <property type="molecule type" value="Genomic_DNA"/>
</dbReference>
<keyword evidence="1" id="KW-0805">Transcription regulation</keyword>
<reference evidence="6 7" key="1">
    <citation type="journal article" date="2011" name="Stand. Genomic Sci.">
        <title>High quality draft genome sequence of Segniliparus rugosus CDC 945(T)= (ATCC BAA-974(T)).</title>
        <authorList>
            <person name="Earl A.M."/>
            <person name="Desjardins C.A."/>
            <person name="Fitzgerald M.G."/>
            <person name="Arachchi H.M."/>
            <person name="Zeng Q."/>
            <person name="Mehta T."/>
            <person name="Griggs A."/>
            <person name="Birren B.W."/>
            <person name="Toney N.C."/>
            <person name="Carr J."/>
            <person name="Posey J."/>
            <person name="Butler W.R."/>
        </authorList>
    </citation>
    <scope>NUCLEOTIDE SEQUENCE [LARGE SCALE GENOMIC DNA]</scope>
    <source>
        <strain evidence="7">ATCC BAA-974 / DSM 45345 / CCUG 50838 / CIP 108380 / JCM 13579 / CDC 945</strain>
    </source>
</reference>
<protein>
    <recommendedName>
        <fullName evidence="5">HTH tetR-type domain-containing protein</fullName>
    </recommendedName>
</protein>
<dbReference type="SUPFAM" id="SSF46689">
    <property type="entry name" value="Homeodomain-like"/>
    <property type="match status" value="1"/>
</dbReference>
<keyword evidence="2 4" id="KW-0238">DNA-binding</keyword>
<evidence type="ECO:0000259" key="5">
    <source>
        <dbReference type="PROSITE" id="PS50977"/>
    </source>
</evidence>
<dbReference type="RefSeq" id="WP_021030884.1">
    <property type="nucleotide sequence ID" value="NZ_KI391954.1"/>
</dbReference>
<evidence type="ECO:0000256" key="4">
    <source>
        <dbReference type="PROSITE-ProRule" id="PRU00335"/>
    </source>
</evidence>
<dbReference type="OrthoDB" id="3467435at2"/>
<evidence type="ECO:0000313" key="6">
    <source>
        <dbReference type="EMBL" id="ERG69221.1"/>
    </source>
</evidence>
<evidence type="ECO:0000256" key="2">
    <source>
        <dbReference type="ARBA" id="ARBA00023125"/>
    </source>
</evidence>
<feature type="DNA-binding region" description="H-T-H motif" evidence="4">
    <location>
        <begin position="88"/>
        <end position="107"/>
    </location>
</feature>
<dbReference type="InterPro" id="IPR050109">
    <property type="entry name" value="HTH-type_TetR-like_transc_reg"/>
</dbReference>
<dbReference type="PANTHER" id="PTHR30055:SF234">
    <property type="entry name" value="HTH-TYPE TRANSCRIPTIONAL REGULATOR BETI"/>
    <property type="match status" value="1"/>
</dbReference>
<feature type="domain" description="HTH tetR-type" evidence="5">
    <location>
        <begin position="65"/>
        <end position="125"/>
    </location>
</feature>
<sequence>MPDGIVRAALRAAEALGKDVADVPLVDVAREAGISRSTLLRRLGGTRHALDAAVRAAGVDPGGRAPVRERATLAAAELIHERGLSATTLEAVATRAACSVHSLYATFGGRDELLRAVFDRFGPVLDIEEAVADKEASFEETVHLVYRRIAAAFSREPRVLPAMFAELMARPNDPAVSALAQHTAPRMLASLGRWLADEIAAGRIRDMPLLVLMQQMVAPVVMHTALRPAAENVVGLAFPELHESCEIFAEAFLRGARA</sequence>
<keyword evidence="7" id="KW-1185">Reference proteome</keyword>
<dbReference type="InterPro" id="IPR001647">
    <property type="entry name" value="HTH_TetR"/>
</dbReference>
<evidence type="ECO:0000256" key="3">
    <source>
        <dbReference type="ARBA" id="ARBA00023163"/>
    </source>
</evidence>
<dbReference type="AlphaFoldDB" id="U1LMP5"/>
<accession>U1LMP5</accession>
<dbReference type="GO" id="GO:0000976">
    <property type="term" value="F:transcription cis-regulatory region binding"/>
    <property type="evidence" value="ECO:0007669"/>
    <property type="project" value="TreeGrafter"/>
</dbReference>
<dbReference type="Gene3D" id="1.10.357.10">
    <property type="entry name" value="Tetracycline Repressor, domain 2"/>
    <property type="match status" value="1"/>
</dbReference>
<dbReference type="eggNOG" id="COG1309">
    <property type="taxonomic scope" value="Bacteria"/>
</dbReference>
<proteinExistence type="predicted"/>
<dbReference type="HOGENOM" id="CLU_1053014_0_0_11"/>
<dbReference type="GO" id="GO:0003700">
    <property type="term" value="F:DNA-binding transcription factor activity"/>
    <property type="evidence" value="ECO:0007669"/>
    <property type="project" value="TreeGrafter"/>
</dbReference>
<dbReference type="InterPro" id="IPR009057">
    <property type="entry name" value="Homeodomain-like_sf"/>
</dbReference>
<name>U1LMP5_SEGRC</name>
<dbReference type="PANTHER" id="PTHR30055">
    <property type="entry name" value="HTH-TYPE TRANSCRIPTIONAL REGULATOR RUTR"/>
    <property type="match status" value="1"/>
</dbReference>
<keyword evidence="3" id="KW-0804">Transcription</keyword>